<proteinExistence type="predicted"/>
<comment type="caution">
    <text evidence="1">The sequence shown here is derived from an EMBL/GenBank/DDBJ whole genome shotgun (WGS) entry which is preliminary data.</text>
</comment>
<dbReference type="Gene3D" id="1.10.10.1190">
    <property type="entry name" value="Antirestriction protein ArdA, domain 3"/>
    <property type="match status" value="1"/>
</dbReference>
<sequence length="171" mass="19995">MTNKINIDEILIGIKGSSLIIELDLSEYFSKENLVEYLKEYSNVDKENFFCIESEFKVYPQGSSLEEIWERYELLSDIDEEVLYYYNKNISSINTLLNNDLYDIKNYSFYPVSPLEYAKNLIEDIRSWNGEEIPENLLNYLDYKAISNELLINGEIIDTGNGVLILDYCNS</sequence>
<evidence type="ECO:0008006" key="3">
    <source>
        <dbReference type="Google" id="ProtNLM"/>
    </source>
</evidence>
<name>A0A562XKG4_CAMHY</name>
<evidence type="ECO:0000313" key="2">
    <source>
        <dbReference type="Proteomes" id="UP000321812"/>
    </source>
</evidence>
<evidence type="ECO:0000313" key="1">
    <source>
        <dbReference type="EMBL" id="TWO22597.1"/>
    </source>
</evidence>
<dbReference type="AlphaFoldDB" id="A0A562XKG4"/>
<gene>
    <name evidence="1" type="ORF">YZ82_01395</name>
</gene>
<dbReference type="EMBL" id="VOAP01000003">
    <property type="protein sequence ID" value="TWO22597.1"/>
    <property type="molecule type" value="Genomic_DNA"/>
</dbReference>
<accession>A0A562XKG4</accession>
<protein>
    <recommendedName>
        <fullName evidence="3">Antirestriction protein ArdA</fullName>
    </recommendedName>
</protein>
<dbReference type="RefSeq" id="WP_147496846.1">
    <property type="nucleotide sequence ID" value="NZ_VOAP01000003.1"/>
</dbReference>
<dbReference type="InterPro" id="IPR041893">
    <property type="entry name" value="ArdA_dom3"/>
</dbReference>
<dbReference type="Proteomes" id="UP000321812">
    <property type="component" value="Unassembled WGS sequence"/>
</dbReference>
<dbReference type="InterPro" id="IPR009899">
    <property type="entry name" value="ArdA"/>
</dbReference>
<dbReference type="Pfam" id="PF07275">
    <property type="entry name" value="ArdA"/>
    <property type="match status" value="1"/>
</dbReference>
<reference evidence="1 2" key="1">
    <citation type="submission" date="2019-07" db="EMBL/GenBank/DDBJ databases">
        <title>Rapid identification of Enteric Bacteria from Whole Genome Sequences (WGS) using Average Nucleotide Identity (ANI).</title>
        <authorList>
            <person name="Lane C."/>
        </authorList>
    </citation>
    <scope>NUCLEOTIDE SEQUENCE [LARGE SCALE GENOMIC DNA]</scope>
    <source>
        <strain evidence="1 2">D2411</strain>
    </source>
</reference>
<organism evidence="1 2">
    <name type="scientific">Campylobacter hyointestinalis</name>
    <dbReference type="NCBI Taxonomy" id="198"/>
    <lineage>
        <taxon>Bacteria</taxon>
        <taxon>Pseudomonadati</taxon>
        <taxon>Campylobacterota</taxon>
        <taxon>Epsilonproteobacteria</taxon>
        <taxon>Campylobacterales</taxon>
        <taxon>Campylobacteraceae</taxon>
        <taxon>Campylobacter</taxon>
    </lineage>
</organism>